<comment type="subcellular location">
    <subcellularLocation>
        <location evidence="1">Nucleus</location>
    </subcellularLocation>
</comment>
<keyword evidence="2" id="KW-0479">Metal-binding</keyword>
<keyword evidence="3" id="KW-0677">Repeat</keyword>
<keyword evidence="5" id="KW-0862">Zinc</keyword>
<evidence type="ECO:0000256" key="5">
    <source>
        <dbReference type="ARBA" id="ARBA00022833"/>
    </source>
</evidence>
<organism evidence="9 10">
    <name type="scientific">Nakaseomyces bracarensis</name>
    <dbReference type="NCBI Taxonomy" id="273131"/>
    <lineage>
        <taxon>Eukaryota</taxon>
        <taxon>Fungi</taxon>
        <taxon>Dikarya</taxon>
        <taxon>Ascomycota</taxon>
        <taxon>Saccharomycotina</taxon>
        <taxon>Saccharomycetes</taxon>
        <taxon>Saccharomycetales</taxon>
        <taxon>Saccharomycetaceae</taxon>
        <taxon>Nakaseomyces</taxon>
    </lineage>
</organism>
<dbReference type="SMART" id="SM00355">
    <property type="entry name" value="ZnF_C2H2"/>
    <property type="match status" value="2"/>
</dbReference>
<feature type="domain" description="C2H2-type" evidence="8">
    <location>
        <begin position="148"/>
        <end position="175"/>
    </location>
</feature>
<dbReference type="Gene3D" id="3.30.160.60">
    <property type="entry name" value="Classic Zinc Finger"/>
    <property type="match status" value="1"/>
</dbReference>
<dbReference type="SUPFAM" id="SSF57667">
    <property type="entry name" value="beta-beta-alpha zinc fingers"/>
    <property type="match status" value="1"/>
</dbReference>
<dbReference type="PROSITE" id="PS50157">
    <property type="entry name" value="ZINC_FINGER_C2H2_2"/>
    <property type="match status" value="2"/>
</dbReference>
<dbReference type="PANTHER" id="PTHR10032">
    <property type="entry name" value="ZINC FINGER PROTEIN WITH KRAB AND SCAN DOMAINS"/>
    <property type="match status" value="1"/>
</dbReference>
<dbReference type="Proteomes" id="UP001623330">
    <property type="component" value="Unassembled WGS sequence"/>
</dbReference>
<evidence type="ECO:0000256" key="7">
    <source>
        <dbReference type="PROSITE-ProRule" id="PRU00042"/>
    </source>
</evidence>
<gene>
    <name evidence="9" type="ORF">RNJ44_03711</name>
</gene>
<dbReference type="PANTHER" id="PTHR10032:SF271">
    <property type="entry name" value="RH12261P-RELATED"/>
    <property type="match status" value="1"/>
</dbReference>
<sequence>MSVRRTTNGTEDNEFYQKAVEAIKIANSPALLDNTADPSALIVKELTKRLFEPNTNNIRQPAVKPTPATNTDKPTDLPFKYLLNLLTAAAPGLVQRENSSHPDTTPKSHYTYHNTSKNDFVCNQCGDKFRTVTMLKRHEKHHQPKQPNICSQCGKGFARKDALKRHYNTMICQRNRAKFLSLSENLRDGLKNQRFK</sequence>
<evidence type="ECO:0000313" key="9">
    <source>
        <dbReference type="EMBL" id="KAL3233671.1"/>
    </source>
</evidence>
<dbReference type="InterPro" id="IPR013087">
    <property type="entry name" value="Znf_C2H2_type"/>
</dbReference>
<comment type="caution">
    <text evidence="9">The sequence shown here is derived from an EMBL/GenBank/DDBJ whole genome shotgun (WGS) entry which is preliminary data.</text>
</comment>
<evidence type="ECO:0000256" key="1">
    <source>
        <dbReference type="ARBA" id="ARBA00004123"/>
    </source>
</evidence>
<protein>
    <recommendedName>
        <fullName evidence="8">C2H2-type domain-containing protein</fullName>
    </recommendedName>
</protein>
<keyword evidence="6" id="KW-0539">Nucleus</keyword>
<name>A0ABR4NXT1_9SACH</name>
<dbReference type="InterPro" id="IPR027756">
    <property type="entry name" value="Ovo-like"/>
</dbReference>
<proteinExistence type="predicted"/>
<evidence type="ECO:0000259" key="8">
    <source>
        <dbReference type="PROSITE" id="PS50157"/>
    </source>
</evidence>
<dbReference type="PROSITE" id="PS00028">
    <property type="entry name" value="ZINC_FINGER_C2H2_1"/>
    <property type="match status" value="1"/>
</dbReference>
<dbReference type="EMBL" id="JBEVYD010000004">
    <property type="protein sequence ID" value="KAL3233671.1"/>
    <property type="molecule type" value="Genomic_DNA"/>
</dbReference>
<keyword evidence="10" id="KW-1185">Reference proteome</keyword>
<evidence type="ECO:0000256" key="3">
    <source>
        <dbReference type="ARBA" id="ARBA00022737"/>
    </source>
</evidence>
<dbReference type="InterPro" id="IPR036236">
    <property type="entry name" value="Znf_C2H2_sf"/>
</dbReference>
<evidence type="ECO:0000256" key="4">
    <source>
        <dbReference type="ARBA" id="ARBA00022771"/>
    </source>
</evidence>
<dbReference type="Pfam" id="PF00096">
    <property type="entry name" value="zf-C2H2"/>
    <property type="match status" value="1"/>
</dbReference>
<keyword evidence="4 7" id="KW-0863">Zinc-finger</keyword>
<reference evidence="9 10" key="1">
    <citation type="submission" date="2024-05" db="EMBL/GenBank/DDBJ databases">
        <title>Long read based assembly of the Candida bracarensis genome reveals expanded adhesin content.</title>
        <authorList>
            <person name="Marcet-Houben M."/>
            <person name="Ksiezopolska E."/>
            <person name="Gabaldon T."/>
        </authorList>
    </citation>
    <scope>NUCLEOTIDE SEQUENCE [LARGE SCALE GENOMIC DNA]</scope>
    <source>
        <strain evidence="9 10">CBM6</strain>
    </source>
</reference>
<evidence type="ECO:0000313" key="10">
    <source>
        <dbReference type="Proteomes" id="UP001623330"/>
    </source>
</evidence>
<accession>A0ABR4NXT1</accession>
<evidence type="ECO:0000256" key="2">
    <source>
        <dbReference type="ARBA" id="ARBA00022723"/>
    </source>
</evidence>
<evidence type="ECO:0000256" key="6">
    <source>
        <dbReference type="ARBA" id="ARBA00023242"/>
    </source>
</evidence>
<feature type="domain" description="C2H2-type" evidence="8">
    <location>
        <begin position="120"/>
        <end position="147"/>
    </location>
</feature>